<dbReference type="PANTHER" id="PTHR42687">
    <property type="entry name" value="L-THREONINE 3-DEHYDROGENASE"/>
    <property type="match status" value="1"/>
</dbReference>
<dbReference type="SUPFAM" id="SSF51735">
    <property type="entry name" value="NAD(P)-binding Rossmann-fold domains"/>
    <property type="match status" value="1"/>
</dbReference>
<evidence type="ECO:0000313" key="3">
    <source>
        <dbReference type="EMBL" id="BBL06319.1"/>
    </source>
</evidence>
<reference evidence="4" key="1">
    <citation type="submission" date="2019-06" db="EMBL/GenBank/DDBJ databases">
        <title>Alistipes onderdonkii subsp. vulgaris subsp. nov., Alistipes dispar sp. nov. and Alistipes communis sp. nov., isolated from human faeces, and creation of Alistipes onderdonkii subsp. onderdonkii subsp. nov.</title>
        <authorList>
            <person name="Sakamoto M."/>
            <person name="Ikeyama N."/>
            <person name="Ogata Y."/>
            <person name="Suda W."/>
            <person name="Iino T."/>
            <person name="Hattori M."/>
            <person name="Ohkuma M."/>
        </authorList>
    </citation>
    <scope>NUCLEOTIDE SEQUENCE [LARGE SCALE GENOMIC DNA]</scope>
    <source>
        <strain evidence="4">5CPEGH6</strain>
    </source>
</reference>
<dbReference type="PANTHER" id="PTHR42687:SF1">
    <property type="entry name" value="L-THREONINE 3-DEHYDROGENASE, MITOCHONDRIAL"/>
    <property type="match status" value="1"/>
</dbReference>
<gene>
    <name evidence="3" type="ORF">A5CPEGH6_09570</name>
</gene>
<dbReference type="EMBL" id="AP019736">
    <property type="protein sequence ID" value="BBL06319.1"/>
    <property type="molecule type" value="Genomic_DNA"/>
</dbReference>
<evidence type="ECO:0000259" key="2">
    <source>
        <dbReference type="Pfam" id="PF01370"/>
    </source>
</evidence>
<dbReference type="KEGG" id="ada:A5CPEGH6_09570"/>
<protein>
    <submittedName>
        <fullName evidence="3">L-threonine 3-dehydrogenase</fullName>
    </submittedName>
</protein>
<dbReference type="Gene3D" id="3.40.50.720">
    <property type="entry name" value="NAD(P)-binding Rossmann-like Domain"/>
    <property type="match status" value="1"/>
</dbReference>
<proteinExistence type="inferred from homology"/>
<keyword evidence="4" id="KW-1185">Reference proteome</keyword>
<organism evidence="3 4">
    <name type="scientific">Alistipes dispar</name>
    <dbReference type="NCBI Taxonomy" id="2585119"/>
    <lineage>
        <taxon>Bacteria</taxon>
        <taxon>Pseudomonadati</taxon>
        <taxon>Bacteroidota</taxon>
        <taxon>Bacteroidia</taxon>
        <taxon>Bacteroidales</taxon>
        <taxon>Rikenellaceae</taxon>
        <taxon>Alistipes</taxon>
    </lineage>
</organism>
<sequence length="334" mass="37355">MCDFPDYFLSLLTNYNQKQMKRILIVGAGGQIGSELTVYLRKIYGGHNVVATDMRECKSLGEDGPFEVLNALDATAMASVVARHRIDTIFNLVALLSAVGERNPQMAWNVNMGALNNSLEVARQHHCALFTPSSIGAFGPSSPKDKTPQDTIMQPTTIYGVCKVTGELLGNYYHHKYGVDTRSVRFPGIISNVTLPGGGTTDYAVEIYYEAIRSGRFTCPVPADVYMDMIYMPDALRACVELMEADPSKLVHRNSFNIASMSFTPEIICAEIRKRMPAFEMTYDIDPVKREIAESWPNSLDDTCAREEWGWKPEWDLSRMTDDMLAHIRAKLAK</sequence>
<feature type="domain" description="NAD-dependent epimerase/dehydratase" evidence="2">
    <location>
        <begin position="23"/>
        <end position="259"/>
    </location>
</feature>
<dbReference type="GO" id="GO:0006567">
    <property type="term" value="P:L-threonine catabolic process"/>
    <property type="evidence" value="ECO:0007669"/>
    <property type="project" value="TreeGrafter"/>
</dbReference>
<dbReference type="InterPro" id="IPR036291">
    <property type="entry name" value="NAD(P)-bd_dom_sf"/>
</dbReference>
<evidence type="ECO:0000313" key="4">
    <source>
        <dbReference type="Proteomes" id="UP000319374"/>
    </source>
</evidence>
<dbReference type="GO" id="GO:0008743">
    <property type="term" value="F:L-threonine 3-dehydrogenase activity"/>
    <property type="evidence" value="ECO:0007669"/>
    <property type="project" value="TreeGrafter"/>
</dbReference>
<comment type="similarity">
    <text evidence="1">Belongs to the NAD(P)-dependent epimerase/dehydratase family.</text>
</comment>
<dbReference type="Proteomes" id="UP000319374">
    <property type="component" value="Chromosome"/>
</dbReference>
<dbReference type="FunFam" id="3.40.50.720:FF:000077">
    <property type="entry name" value="L-threonine 3-dehydrogenase, mitochondrial"/>
    <property type="match status" value="1"/>
</dbReference>
<dbReference type="InterPro" id="IPR001509">
    <property type="entry name" value="Epimerase_deHydtase"/>
</dbReference>
<name>A0A4Y1X1F9_9BACT</name>
<dbReference type="InterPro" id="IPR051225">
    <property type="entry name" value="NAD(P)_epim/dehydratase"/>
</dbReference>
<dbReference type="Pfam" id="PF01370">
    <property type="entry name" value="Epimerase"/>
    <property type="match status" value="1"/>
</dbReference>
<dbReference type="AlphaFoldDB" id="A0A4Y1X1F9"/>
<evidence type="ECO:0000256" key="1">
    <source>
        <dbReference type="ARBA" id="ARBA00007637"/>
    </source>
</evidence>
<accession>A0A4Y1X1F9</accession>